<evidence type="ECO:0000313" key="2">
    <source>
        <dbReference type="Proteomes" id="UP000629963"/>
    </source>
</evidence>
<accession>A0ABR7J3Y6</accession>
<protein>
    <recommendedName>
        <fullName evidence="3">Lipid A 3-O-deacylase (PagL)</fullName>
    </recommendedName>
</protein>
<gene>
    <name evidence="1" type="ORF">H8R23_02355</name>
</gene>
<dbReference type="Proteomes" id="UP000629963">
    <property type="component" value="Unassembled WGS sequence"/>
</dbReference>
<dbReference type="EMBL" id="JACRUJ010000001">
    <property type="protein sequence ID" value="MBC5840235.1"/>
    <property type="molecule type" value="Genomic_DNA"/>
</dbReference>
<name>A0ABR7J3Y6_9FLAO</name>
<evidence type="ECO:0000313" key="1">
    <source>
        <dbReference type="EMBL" id="MBC5840235.1"/>
    </source>
</evidence>
<comment type="caution">
    <text evidence="1">The sequence shown here is derived from an EMBL/GenBank/DDBJ whole genome shotgun (WGS) entry which is preliminary data.</text>
</comment>
<evidence type="ECO:0008006" key="3">
    <source>
        <dbReference type="Google" id="ProtNLM"/>
    </source>
</evidence>
<reference evidence="1 2" key="1">
    <citation type="submission" date="2020-08" db="EMBL/GenBank/DDBJ databases">
        <title>Description of novel Flavobacterium F-380 isolate.</title>
        <authorList>
            <person name="Saticioglu I.B."/>
            <person name="Duman M."/>
            <person name="Altun S."/>
        </authorList>
    </citation>
    <scope>NUCLEOTIDE SEQUENCE [LARGE SCALE GENOMIC DNA]</scope>
    <source>
        <strain evidence="1 2">F-380</strain>
    </source>
</reference>
<keyword evidence="2" id="KW-1185">Reference proteome</keyword>
<dbReference type="RefSeq" id="WP_187008820.1">
    <property type="nucleotide sequence ID" value="NZ_JACRUI010000001.1"/>
</dbReference>
<organism evidence="1 2">
    <name type="scientific">Flavobacterium kayseriense</name>
    <dbReference type="NCBI Taxonomy" id="2764714"/>
    <lineage>
        <taxon>Bacteria</taxon>
        <taxon>Pseudomonadati</taxon>
        <taxon>Bacteroidota</taxon>
        <taxon>Flavobacteriia</taxon>
        <taxon>Flavobacteriales</taxon>
        <taxon>Flavobacteriaceae</taxon>
        <taxon>Flavobacterium</taxon>
    </lineage>
</organism>
<sequence length="177" mass="19761">MNYRVPYLLLFYIISFMAFSQDKKITYTQFDVTIALTGNPNRDEVDPYTNKKQSFFIPDGIGSKFGYGVHHKKWIAVGVHGGLNWEWSSKLVVAPIYANFRISPKISDETRITLQAGLGKAIALGRGNLIGDYKKVSLGIQTADDLLIFIELNHYTIPINKQADSGNISIGIALISF</sequence>
<proteinExistence type="predicted"/>